<evidence type="ECO:0000256" key="1">
    <source>
        <dbReference type="ARBA" id="ARBA00004651"/>
    </source>
</evidence>
<proteinExistence type="inferred from homology"/>
<feature type="transmembrane region" description="Helical" evidence="8">
    <location>
        <begin position="392"/>
        <end position="411"/>
    </location>
</feature>
<evidence type="ECO:0000256" key="6">
    <source>
        <dbReference type="ARBA" id="ARBA00022989"/>
    </source>
</evidence>
<feature type="transmembrane region" description="Helical" evidence="8">
    <location>
        <begin position="214"/>
        <end position="235"/>
    </location>
</feature>
<keyword evidence="6 8" id="KW-1133">Transmembrane helix</keyword>
<dbReference type="GO" id="GO:0005283">
    <property type="term" value="F:amino acid:sodium symporter activity"/>
    <property type="evidence" value="ECO:0007669"/>
    <property type="project" value="InterPro"/>
</dbReference>
<dbReference type="PANTHER" id="PTHR30330:SF3">
    <property type="entry name" value="TRANSCRIPTIONAL REGULATOR, LRP FAMILY"/>
    <property type="match status" value="1"/>
</dbReference>
<dbReference type="GO" id="GO:0005886">
    <property type="term" value="C:plasma membrane"/>
    <property type="evidence" value="ECO:0007669"/>
    <property type="project" value="UniProtKB-SubCell"/>
</dbReference>
<dbReference type="Pfam" id="PF01235">
    <property type="entry name" value="Na_Ala_symp"/>
    <property type="match status" value="1"/>
</dbReference>
<dbReference type="PANTHER" id="PTHR30330">
    <property type="entry name" value="AGSS FAMILY TRANSPORTER, SODIUM-ALANINE"/>
    <property type="match status" value="1"/>
</dbReference>
<feature type="transmembrane region" description="Helical" evidence="8">
    <location>
        <begin position="247"/>
        <end position="267"/>
    </location>
</feature>
<dbReference type="Gene3D" id="1.20.1740.10">
    <property type="entry name" value="Amino acid/polyamine transporter I"/>
    <property type="match status" value="1"/>
</dbReference>
<dbReference type="InterPro" id="IPR001463">
    <property type="entry name" value="Na/Ala_symport"/>
</dbReference>
<dbReference type="Proteomes" id="UP000298642">
    <property type="component" value="Chromosome"/>
</dbReference>
<evidence type="ECO:0000256" key="3">
    <source>
        <dbReference type="ARBA" id="ARBA00022448"/>
    </source>
</evidence>
<feature type="transmembrane region" description="Helical" evidence="8">
    <location>
        <begin position="98"/>
        <end position="121"/>
    </location>
</feature>
<feature type="transmembrane region" description="Helical" evidence="8">
    <location>
        <begin position="12"/>
        <end position="32"/>
    </location>
</feature>
<evidence type="ECO:0000256" key="2">
    <source>
        <dbReference type="ARBA" id="ARBA00009261"/>
    </source>
</evidence>
<feature type="transmembrane region" description="Helical" evidence="8">
    <location>
        <begin position="149"/>
        <end position="168"/>
    </location>
</feature>
<dbReference type="KEGG" id="obj:EIO64_09625"/>
<name>A0A4D7AP71_9FIRM</name>
<protein>
    <submittedName>
        <fullName evidence="9">Sodium:alanine symporter family protein</fullName>
    </submittedName>
</protein>
<keyword evidence="5 8" id="KW-0812">Transmembrane</keyword>
<keyword evidence="4 8" id="KW-1003">Cell membrane</keyword>
<evidence type="ECO:0000256" key="8">
    <source>
        <dbReference type="RuleBase" id="RU363064"/>
    </source>
</evidence>
<feature type="transmembrane region" description="Helical" evidence="8">
    <location>
        <begin position="308"/>
        <end position="330"/>
    </location>
</feature>
<dbReference type="NCBIfam" id="TIGR00835">
    <property type="entry name" value="agcS"/>
    <property type="match status" value="1"/>
</dbReference>
<feature type="transmembrane region" description="Helical" evidence="8">
    <location>
        <begin position="183"/>
        <end position="202"/>
    </location>
</feature>
<organism evidence="9 10">
    <name type="scientific">Dysosmobacter welbionis</name>
    <dbReference type="NCBI Taxonomy" id="2093857"/>
    <lineage>
        <taxon>Bacteria</taxon>
        <taxon>Bacillati</taxon>
        <taxon>Bacillota</taxon>
        <taxon>Clostridia</taxon>
        <taxon>Eubacteriales</taxon>
        <taxon>Oscillospiraceae</taxon>
        <taxon>Dysosmobacter</taxon>
    </lineage>
</organism>
<comment type="subcellular location">
    <subcellularLocation>
        <location evidence="1 8">Cell membrane</location>
        <topology evidence="1 8">Multi-pass membrane protein</topology>
    </subcellularLocation>
</comment>
<evidence type="ECO:0000313" key="10">
    <source>
        <dbReference type="Proteomes" id="UP000298642"/>
    </source>
</evidence>
<keyword evidence="10" id="KW-1185">Reference proteome</keyword>
<dbReference type="EMBL" id="CP034413">
    <property type="protein sequence ID" value="QCI59438.1"/>
    <property type="molecule type" value="Genomic_DNA"/>
</dbReference>
<dbReference type="RefSeq" id="WP_119311811.1">
    <property type="nucleotide sequence ID" value="NZ_CP034413.3"/>
</dbReference>
<keyword evidence="3 8" id="KW-0813">Transport</keyword>
<accession>A0A4D7AP71</accession>
<dbReference type="PRINTS" id="PR00175">
    <property type="entry name" value="NAALASMPORT"/>
</dbReference>
<keyword evidence="7 8" id="KW-0472">Membrane</keyword>
<feature type="transmembrane region" description="Helical" evidence="8">
    <location>
        <begin position="350"/>
        <end position="371"/>
    </location>
</feature>
<comment type="similarity">
    <text evidence="2 8">Belongs to the alanine or glycine:cation symporter (AGCS) (TC 2.A.25) family.</text>
</comment>
<evidence type="ECO:0000256" key="7">
    <source>
        <dbReference type="ARBA" id="ARBA00023136"/>
    </source>
</evidence>
<feature type="transmembrane region" description="Helical" evidence="8">
    <location>
        <begin position="417"/>
        <end position="433"/>
    </location>
</feature>
<evidence type="ECO:0000256" key="4">
    <source>
        <dbReference type="ARBA" id="ARBA00022475"/>
    </source>
</evidence>
<dbReference type="AlphaFoldDB" id="A0A4D7AP71"/>
<dbReference type="GeneID" id="89520742"/>
<gene>
    <name evidence="9" type="ORF">EIO64_09625</name>
</gene>
<sequence>MFIIDIMMAISNWLWGWPLLILTSAVAVYLSVRFKFFQFTRFGHAMKNTFGKIFDKGDGEGDISPFQACCTALASTLGVGNIAGVSVAIATGGPGAVFWMWAVALMGFIVKFSEITLGMAYRERDPETGRWHGGFYWYVRRGLGKSWKWLGIFWAVILGCAMVFAPAVQANSVVEAIRVSFDVPGWIVGVIFAVIMAVVLVGGIKSISSFAEKVVPLMALAYVIGSIFILVKFGSNIPHVFAMIFEYAFTPMAATGGFAGSTVMLAIRWGLARGVYSNEAGTGMAPLAHSSSSANHPVKQGLWGISEVFVDTIIVCTMTALVVLCTGVWTEGGTGAALTATAFGAGFGNAIAGTVFVVAIITFFAFTTALVNVYYGEICMTVLGGKKFILPYRLLGCAFAIIGSVGALSVLWNLFDFFFGVCAVCNLVVCFLMRKQIGALINDYLTRLKSGKWEPTSEAAANAIPELWVNDKAAK</sequence>
<evidence type="ECO:0000256" key="5">
    <source>
        <dbReference type="ARBA" id="ARBA00022692"/>
    </source>
</evidence>
<reference evidence="10" key="1">
    <citation type="submission" date="2018-12" db="EMBL/GenBank/DDBJ databases">
        <title>Dusodibacter welbiota gen. nov., sp. nov., isolated from human faeces and emended description of the Oscillibacter genus.</title>
        <authorList>
            <person name="Le Roy T."/>
            <person name="Van der Smissen P."/>
            <person name="Delzenne N."/>
            <person name="Muccioli G."/>
            <person name="Collet J.F."/>
            <person name="Cani P.D."/>
        </authorList>
    </citation>
    <scope>NUCLEOTIDE SEQUENCE [LARGE SCALE GENOMIC DNA]</scope>
    <source>
        <strain evidence="10">J115</strain>
    </source>
</reference>
<evidence type="ECO:0000313" key="9">
    <source>
        <dbReference type="EMBL" id="QCI59438.1"/>
    </source>
</evidence>
<keyword evidence="8" id="KW-0769">Symport</keyword>